<keyword evidence="2" id="KW-1185">Reference proteome</keyword>
<dbReference type="EMBL" id="BGPR01026291">
    <property type="protein sequence ID" value="GBN95884.1"/>
    <property type="molecule type" value="Genomic_DNA"/>
</dbReference>
<evidence type="ECO:0000313" key="1">
    <source>
        <dbReference type="EMBL" id="GBN95884.1"/>
    </source>
</evidence>
<evidence type="ECO:0000313" key="2">
    <source>
        <dbReference type="Proteomes" id="UP000499080"/>
    </source>
</evidence>
<accession>A0A4Y2T5H1</accession>
<dbReference type="Proteomes" id="UP000499080">
    <property type="component" value="Unassembled WGS sequence"/>
</dbReference>
<sequence>MRGDETPLQGVYKSKDGHSQPLHFTPFHFSAQVGHSRSFHYTSFSPGRLFTIARLHTILFFGPGKSFTGRSAQTHNTMGQSDLLLHLPPRLQNENPHLLRFTLERESLPLRIYMGRISAFTAQQFKWSAWISRLVG</sequence>
<proteinExistence type="predicted"/>
<comment type="caution">
    <text evidence="1">The sequence shown here is derived from an EMBL/GenBank/DDBJ whole genome shotgun (WGS) entry which is preliminary data.</text>
</comment>
<dbReference type="AlphaFoldDB" id="A0A4Y2T5H1"/>
<reference evidence="1 2" key="1">
    <citation type="journal article" date="2019" name="Sci. Rep.">
        <title>Orb-weaving spider Araneus ventricosus genome elucidates the spidroin gene catalogue.</title>
        <authorList>
            <person name="Kono N."/>
            <person name="Nakamura H."/>
            <person name="Ohtoshi R."/>
            <person name="Moran D.A.P."/>
            <person name="Shinohara A."/>
            <person name="Yoshida Y."/>
            <person name="Fujiwara M."/>
            <person name="Mori M."/>
            <person name="Tomita M."/>
            <person name="Arakawa K."/>
        </authorList>
    </citation>
    <scope>NUCLEOTIDE SEQUENCE [LARGE SCALE GENOMIC DNA]</scope>
</reference>
<gene>
    <name evidence="1" type="ORF">AVEN_229408_1</name>
</gene>
<protein>
    <submittedName>
        <fullName evidence="1">Uncharacterized protein</fullName>
    </submittedName>
</protein>
<name>A0A4Y2T5H1_ARAVE</name>
<organism evidence="1 2">
    <name type="scientific">Araneus ventricosus</name>
    <name type="common">Orbweaver spider</name>
    <name type="synonym">Epeira ventricosa</name>
    <dbReference type="NCBI Taxonomy" id="182803"/>
    <lineage>
        <taxon>Eukaryota</taxon>
        <taxon>Metazoa</taxon>
        <taxon>Ecdysozoa</taxon>
        <taxon>Arthropoda</taxon>
        <taxon>Chelicerata</taxon>
        <taxon>Arachnida</taxon>
        <taxon>Araneae</taxon>
        <taxon>Araneomorphae</taxon>
        <taxon>Entelegynae</taxon>
        <taxon>Araneoidea</taxon>
        <taxon>Araneidae</taxon>
        <taxon>Araneus</taxon>
    </lineage>
</organism>